<keyword evidence="5 10" id="KW-0560">Oxidoreductase</keyword>
<name>A0A0U4WIH3_9LACT</name>
<comment type="catalytic activity">
    <reaction evidence="7 10">
        <text>a (3R)-hydroxyacyl-[ACP] + NADP(+) = a 3-oxoacyl-[ACP] + NADPH + H(+)</text>
        <dbReference type="Rhea" id="RHEA:17397"/>
        <dbReference type="Rhea" id="RHEA-COMP:9916"/>
        <dbReference type="Rhea" id="RHEA-COMP:9945"/>
        <dbReference type="ChEBI" id="CHEBI:15378"/>
        <dbReference type="ChEBI" id="CHEBI:57783"/>
        <dbReference type="ChEBI" id="CHEBI:58349"/>
        <dbReference type="ChEBI" id="CHEBI:78776"/>
        <dbReference type="ChEBI" id="CHEBI:78827"/>
        <dbReference type="EC" id="1.1.1.100"/>
    </reaction>
</comment>
<evidence type="ECO:0000256" key="3">
    <source>
        <dbReference type="ARBA" id="ARBA00012948"/>
    </source>
</evidence>
<evidence type="ECO:0000256" key="6">
    <source>
        <dbReference type="ARBA" id="ARBA00023160"/>
    </source>
</evidence>
<evidence type="ECO:0000313" key="16">
    <source>
        <dbReference type="Proteomes" id="UP000595091"/>
    </source>
</evidence>
<dbReference type="Proteomes" id="UP001164714">
    <property type="component" value="Chromosome"/>
</dbReference>
<evidence type="ECO:0000259" key="11">
    <source>
        <dbReference type="SMART" id="SM00822"/>
    </source>
</evidence>
<dbReference type="SUPFAM" id="SSF51735">
    <property type="entry name" value="NAD(P)-binding Rossmann-fold domains"/>
    <property type="match status" value="1"/>
</dbReference>
<keyword evidence="6 10" id="KW-0275">Fatty acid biosynthesis</keyword>
<dbReference type="GeneID" id="92867643"/>
<evidence type="ECO:0000256" key="7">
    <source>
        <dbReference type="ARBA" id="ARBA00048508"/>
    </source>
</evidence>
<dbReference type="OrthoDB" id="9803333at2"/>
<comment type="pathway">
    <text evidence="1 10">Lipid metabolism; fatty acid biosynthesis.</text>
</comment>
<dbReference type="PROSITE" id="PS00061">
    <property type="entry name" value="ADH_SHORT"/>
    <property type="match status" value="1"/>
</dbReference>
<feature type="domain" description="Ketoreductase" evidence="11">
    <location>
        <begin position="10"/>
        <end position="188"/>
    </location>
</feature>
<dbReference type="InterPro" id="IPR002347">
    <property type="entry name" value="SDR_fam"/>
</dbReference>
<dbReference type="NCBIfam" id="TIGR01830">
    <property type="entry name" value="3oxo_ACP_reduc"/>
    <property type="match status" value="1"/>
</dbReference>
<dbReference type="Proteomes" id="UP000595091">
    <property type="component" value="Chromosome"/>
</dbReference>
<dbReference type="SMART" id="SM00822">
    <property type="entry name" value="PKS_KR"/>
    <property type="match status" value="1"/>
</dbReference>
<proteinExistence type="inferred from homology"/>
<evidence type="ECO:0000313" key="17">
    <source>
        <dbReference type="Proteomes" id="UP001164714"/>
    </source>
</evidence>
<dbReference type="NCBIfam" id="NF009466">
    <property type="entry name" value="PRK12826.1-2"/>
    <property type="match status" value="1"/>
</dbReference>
<dbReference type="KEGG" id="aui:APT62_05270"/>
<dbReference type="PANTHER" id="PTHR42879:SF2">
    <property type="entry name" value="3-OXOACYL-[ACYL-CARRIER-PROTEIN] REDUCTASE FABG"/>
    <property type="match status" value="1"/>
</dbReference>
<feature type="active site" description="Proton acceptor" evidence="8">
    <location>
        <position position="157"/>
    </location>
</feature>
<dbReference type="FunFam" id="3.40.50.720:FF:000173">
    <property type="entry name" value="3-oxoacyl-[acyl-carrier protein] reductase"/>
    <property type="match status" value="1"/>
</dbReference>
<dbReference type="EC" id="1.1.1.100" evidence="3 10"/>
<organism evidence="14 17">
    <name type="scientific">Aerococcus urinaeequi</name>
    <dbReference type="NCBI Taxonomy" id="51665"/>
    <lineage>
        <taxon>Bacteria</taxon>
        <taxon>Bacillati</taxon>
        <taxon>Bacillota</taxon>
        <taxon>Bacilli</taxon>
        <taxon>Lactobacillales</taxon>
        <taxon>Aerococcaceae</taxon>
        <taxon>Aerococcus</taxon>
    </lineage>
</organism>
<reference evidence="13 16" key="3">
    <citation type="submission" date="2020-10" db="EMBL/GenBank/DDBJ databases">
        <title>Plasmid carrying two tetracycline resistance determinant.</title>
        <authorList>
            <person name="Yang Q."/>
        </authorList>
    </citation>
    <scope>NUCLEOTIDE SEQUENCE [LARGE SCALE GENOMIC DNA]</scope>
    <source>
        <strain evidence="13 16">T43</strain>
    </source>
</reference>
<feature type="binding site" evidence="9">
    <location>
        <begin position="157"/>
        <end position="161"/>
    </location>
    <ligand>
        <name>NADP(+)</name>
        <dbReference type="ChEBI" id="CHEBI:58349"/>
    </ligand>
</feature>
<evidence type="ECO:0000256" key="9">
    <source>
        <dbReference type="PIRSR" id="PIRSR611284-2"/>
    </source>
</evidence>
<dbReference type="GO" id="GO:0051287">
    <property type="term" value="F:NAD binding"/>
    <property type="evidence" value="ECO:0007669"/>
    <property type="project" value="UniProtKB-UniRule"/>
</dbReference>
<evidence type="ECO:0000256" key="5">
    <source>
        <dbReference type="ARBA" id="ARBA00023002"/>
    </source>
</evidence>
<comment type="function">
    <text evidence="10">Catalyzes the NADPH-dependent reduction of beta-ketoacyl-ACP substrates to beta-hydroxyacyl-ACP products, the first reductive step in the elongation cycle of fatty acid biosynthesis.</text>
</comment>
<evidence type="ECO:0000256" key="8">
    <source>
        <dbReference type="PIRSR" id="PIRSR611284-1"/>
    </source>
</evidence>
<feature type="binding site" evidence="9">
    <location>
        <position position="190"/>
    </location>
    <ligand>
        <name>NADP(+)</name>
        <dbReference type="ChEBI" id="CHEBI:58349"/>
    </ligand>
</feature>
<evidence type="ECO:0000313" key="12">
    <source>
        <dbReference type="EMBL" id="AMB98287.1"/>
    </source>
</evidence>
<evidence type="ECO:0000313" key="15">
    <source>
        <dbReference type="Proteomes" id="UP000067698"/>
    </source>
</evidence>
<dbReference type="InterPro" id="IPR020904">
    <property type="entry name" value="Sc_DH/Rdtase_CS"/>
</dbReference>
<evidence type="ECO:0000313" key="13">
    <source>
        <dbReference type="EMBL" id="QOQ79923.1"/>
    </source>
</evidence>
<evidence type="ECO:0000256" key="4">
    <source>
        <dbReference type="ARBA" id="ARBA00022832"/>
    </source>
</evidence>
<dbReference type="PRINTS" id="PR00080">
    <property type="entry name" value="SDRFAMILY"/>
</dbReference>
<feature type="binding site" evidence="9">
    <location>
        <begin position="16"/>
        <end position="19"/>
    </location>
    <ligand>
        <name>NADP(+)</name>
        <dbReference type="ChEBI" id="CHEBI:58349"/>
    </ligand>
</feature>
<dbReference type="InterPro" id="IPR057326">
    <property type="entry name" value="KR_dom"/>
</dbReference>
<dbReference type="GO" id="GO:0004316">
    <property type="term" value="F:3-oxoacyl-[acyl-carrier-protein] reductase (NADPH) activity"/>
    <property type="evidence" value="ECO:0007669"/>
    <property type="project" value="UniProtKB-UniRule"/>
</dbReference>
<evidence type="ECO:0000256" key="2">
    <source>
        <dbReference type="ARBA" id="ARBA00006484"/>
    </source>
</evidence>
<dbReference type="GO" id="GO:0006633">
    <property type="term" value="P:fatty acid biosynthetic process"/>
    <property type="evidence" value="ECO:0007669"/>
    <property type="project" value="UniProtKB-UniPathway"/>
</dbReference>
<comment type="subunit">
    <text evidence="10">Homotetramer.</text>
</comment>
<keyword evidence="10" id="KW-0443">Lipid metabolism</keyword>
<dbReference type="InterPro" id="IPR011284">
    <property type="entry name" value="3oxo_ACP_reduc"/>
</dbReference>
<dbReference type="AlphaFoldDB" id="A0A0U4WIH3"/>
<keyword evidence="10" id="KW-0444">Lipid biosynthesis</keyword>
<keyword evidence="9 10" id="KW-0521">NADP</keyword>
<keyword evidence="4 10" id="KW-0276">Fatty acid metabolism</keyword>
<dbReference type="PANTHER" id="PTHR42879">
    <property type="entry name" value="3-OXOACYL-(ACYL-CARRIER-PROTEIN) REDUCTASE"/>
    <property type="match status" value="1"/>
</dbReference>
<sequence length="248" mass="26690">MTENTQELKKTALVTGGSRGIGASIAHKFADQGYNIVIVSRSGSTENHIQALESKNVVVKDFKGDVTDTDFAKEIMTFIKANFQTIDVLVNNAGITRDTLLMRMKEADFDAVIDINLKGTFNFIQAASKLMMKQRQGAIINIASVIGQMGNVGQANYAASKAGILGLTKAAARELGMRGVTVNAIAPGYIETEMTDEIPEKAKTAMLENIPLQKLGQPSDIAEAVYFLANQSYITGTTLDVNGGLYMN</sequence>
<dbReference type="InterPro" id="IPR050259">
    <property type="entry name" value="SDR"/>
</dbReference>
<evidence type="ECO:0000256" key="10">
    <source>
        <dbReference type="RuleBase" id="RU366074"/>
    </source>
</evidence>
<feature type="binding site" evidence="9">
    <location>
        <position position="92"/>
    </location>
    <ligand>
        <name>NADP(+)</name>
        <dbReference type="ChEBI" id="CHEBI:58349"/>
    </ligand>
</feature>
<dbReference type="Gene3D" id="3.40.50.720">
    <property type="entry name" value="NAD(P)-binding Rossmann-like Domain"/>
    <property type="match status" value="1"/>
</dbReference>
<dbReference type="EMBL" id="CP063065">
    <property type="protein sequence ID" value="QOQ79923.1"/>
    <property type="molecule type" value="Genomic_DNA"/>
</dbReference>
<dbReference type="UniPathway" id="UPA00094"/>
<dbReference type="Proteomes" id="UP000067698">
    <property type="component" value="Chromosome"/>
</dbReference>
<accession>A0A0U4WIH3</accession>
<dbReference type="EMBL" id="CP014162">
    <property type="protein sequence ID" value="AMB98287.1"/>
    <property type="molecule type" value="Genomic_DNA"/>
</dbReference>
<reference evidence="14" key="4">
    <citation type="submission" date="2022-12" db="EMBL/GenBank/DDBJ databases">
        <title>Whole genome sequence analysis of a duck derived balloon bacteium Aerococcus urinaeequi henan2020.</title>
        <authorList>
            <person name="Zhang H."/>
            <person name="Qiao H.X."/>
            <person name="Bian C.Z."/>
            <person name="Shu J.C."/>
        </authorList>
    </citation>
    <scope>NUCLEOTIDE SEQUENCE</scope>
    <source>
        <strain evidence="14">2020-HN-1</strain>
    </source>
</reference>
<protein>
    <recommendedName>
        <fullName evidence="3 10">3-oxoacyl-[acyl-carrier-protein] reductase</fullName>
        <ecNumber evidence="3 10">1.1.1.100</ecNumber>
    </recommendedName>
</protein>
<dbReference type="PRINTS" id="PR00081">
    <property type="entry name" value="GDHRDH"/>
</dbReference>
<dbReference type="RefSeq" id="WP_026465984.1">
    <property type="nucleotide sequence ID" value="NZ_CANSXX010000027.1"/>
</dbReference>
<evidence type="ECO:0000313" key="14">
    <source>
        <dbReference type="EMBL" id="WAT25358.1"/>
    </source>
</evidence>
<reference evidence="15" key="2">
    <citation type="submission" date="2016-01" db="EMBL/GenBank/DDBJ databases">
        <title>Six Aerococcus type strain genome sequencing and assembly using PacBio and Illumina Hiseq.</title>
        <authorList>
            <person name="Carkaci D."/>
            <person name="Dargis R."/>
            <person name="Nielsen X.C."/>
            <person name="Skovgaard O."/>
            <person name="Fuursted K."/>
            <person name="Christensen J.J."/>
        </authorList>
    </citation>
    <scope>NUCLEOTIDE SEQUENCE [LARGE SCALE GENOMIC DNA]</scope>
    <source>
        <strain evidence="15">CCUG28094</strain>
    </source>
</reference>
<dbReference type="InterPro" id="IPR036291">
    <property type="entry name" value="NAD(P)-bd_dom_sf"/>
</dbReference>
<evidence type="ECO:0000256" key="1">
    <source>
        <dbReference type="ARBA" id="ARBA00005194"/>
    </source>
</evidence>
<comment type="similarity">
    <text evidence="2 10">Belongs to the short-chain dehydrogenases/reductases (SDR) family.</text>
</comment>
<gene>
    <name evidence="14" type="primary">fabG</name>
    <name evidence="12" type="ORF">AWM74_08720</name>
    <name evidence="13" type="ORF">IMX20_04410</name>
    <name evidence="14" type="ORF">OZ415_04650</name>
</gene>
<reference evidence="12 15" key="1">
    <citation type="journal article" date="2016" name="Genome Announc.">
        <title>Complete Genome Sequences of Aerococcus christensenii CCUG 28831T, Aerococcus sanguinicola CCUG 43001T, Aerococcus urinae CCUG 36881T, Aerococcus urinaeequi CCUG 28094T, Aerococcus urinaehominis CCUG 42038 BT, and Aerococcus viridans CCUG 4311T.</title>
        <authorList>
            <person name="Carkaci D."/>
            <person name="Dargis R."/>
            <person name="Nielsen X.C."/>
            <person name="Skovgaard O."/>
            <person name="Fuursted K."/>
            <person name="Christensen J.J."/>
        </authorList>
    </citation>
    <scope>NUCLEOTIDE SEQUENCE [LARGE SCALE GENOMIC DNA]</scope>
    <source>
        <strain evidence="12 15">CCUG28094</strain>
    </source>
</reference>
<dbReference type="EMBL" id="CP114063">
    <property type="protein sequence ID" value="WAT25358.1"/>
    <property type="molecule type" value="Genomic_DNA"/>
</dbReference>
<dbReference type="Pfam" id="PF13561">
    <property type="entry name" value="adh_short_C2"/>
    <property type="match status" value="1"/>
</dbReference>
<dbReference type="CDD" id="cd05333">
    <property type="entry name" value="BKR_SDR_c"/>
    <property type="match status" value="1"/>
</dbReference>